<dbReference type="Proteomes" id="UP000179807">
    <property type="component" value="Unassembled WGS sequence"/>
</dbReference>
<dbReference type="RefSeq" id="XP_068360983.1">
    <property type="nucleotide sequence ID" value="XM_068503370.1"/>
</dbReference>
<comment type="caution">
    <text evidence="1">The sequence shown here is derived from an EMBL/GenBank/DDBJ whole genome shotgun (WGS) entry which is preliminary data.</text>
</comment>
<reference evidence="1" key="1">
    <citation type="submission" date="2016-10" db="EMBL/GenBank/DDBJ databases">
        <authorList>
            <person name="Benchimol M."/>
            <person name="Almeida L.G."/>
            <person name="Vasconcelos A.T."/>
            <person name="Perreira-Neves A."/>
            <person name="Rosa I.A."/>
            <person name="Tasca T."/>
            <person name="Bogo M.R."/>
            <person name="de Souza W."/>
        </authorList>
    </citation>
    <scope>NUCLEOTIDE SEQUENCE [LARGE SCALE GENOMIC DNA]</scope>
    <source>
        <strain evidence="1">K</strain>
    </source>
</reference>
<proteinExistence type="predicted"/>
<dbReference type="GeneID" id="94838074"/>
<dbReference type="VEuPathDB" id="TrichDB:TRFO_23791"/>
<dbReference type="AlphaFoldDB" id="A0A1J4K8W0"/>
<protein>
    <submittedName>
        <fullName evidence="1">Uncharacterized protein</fullName>
    </submittedName>
</protein>
<keyword evidence="2" id="KW-1185">Reference proteome</keyword>
<name>A0A1J4K8W0_9EUKA</name>
<evidence type="ECO:0000313" key="1">
    <source>
        <dbReference type="EMBL" id="OHT07847.1"/>
    </source>
</evidence>
<dbReference type="EMBL" id="MLAK01000684">
    <property type="protein sequence ID" value="OHT07847.1"/>
    <property type="molecule type" value="Genomic_DNA"/>
</dbReference>
<evidence type="ECO:0000313" key="2">
    <source>
        <dbReference type="Proteomes" id="UP000179807"/>
    </source>
</evidence>
<sequence>MVEDLSTLCKLMKQDGSMIEKVLLEPELEQARKSNSPELKKYLSKHLPRLVKIAFRDNKEETTLVALRLLSYGSSFVIPNLVKSSYFPDFATKLLSKNEVSDITISRISDVTLSIFQSGSKDILESCNYVLTLLKYIENFNVYILFSGIFQNEEKMKIYQDWLFERGFDSRLASLINEALKNNYGNTYSYEHEKIISLLRLVSDSSKNQNLQKLLISGETYKVFEKHVQLPPHLMNYYWEAINSLCTVENAKKFIDHANEAYKLLLSSRNCDNQNNYRVYKYHSEALNLLSKFVNVKQGLFDDKFFKTILCLMERFSNSSYFLCDARRFFQACISVKELKEKIVKITAPTLISDATLKKNGLISIFSIAIIEDMLQSETAKKTLKKVEGASKFVKRTVDPLVKKRTRDYGGEYIKKDISKSSKKKSLQTNFPK</sequence>
<organism evidence="1 2">
    <name type="scientific">Tritrichomonas foetus</name>
    <dbReference type="NCBI Taxonomy" id="1144522"/>
    <lineage>
        <taxon>Eukaryota</taxon>
        <taxon>Metamonada</taxon>
        <taxon>Parabasalia</taxon>
        <taxon>Tritrichomonadida</taxon>
        <taxon>Tritrichomonadidae</taxon>
        <taxon>Tritrichomonas</taxon>
    </lineage>
</organism>
<accession>A0A1J4K8W0</accession>
<gene>
    <name evidence="1" type="ORF">TRFO_23791</name>
</gene>